<dbReference type="InterPro" id="IPR050109">
    <property type="entry name" value="HTH-type_TetR-like_transc_reg"/>
</dbReference>
<accession>A0A1I7JJI7</accession>
<evidence type="ECO:0000256" key="4">
    <source>
        <dbReference type="SAM" id="MobiDB-lite"/>
    </source>
</evidence>
<dbReference type="EMBL" id="FPBX01000027">
    <property type="protein sequence ID" value="SFU85261.1"/>
    <property type="molecule type" value="Genomic_DNA"/>
</dbReference>
<dbReference type="InterPro" id="IPR036271">
    <property type="entry name" value="Tet_transcr_reg_TetR-rel_C_sf"/>
</dbReference>
<dbReference type="AlphaFoldDB" id="A0A1I7JJI7"/>
<dbReference type="Pfam" id="PF00440">
    <property type="entry name" value="TetR_N"/>
    <property type="match status" value="1"/>
</dbReference>
<name>A0A1I7JJI7_9BURK</name>
<keyword evidence="7" id="KW-1185">Reference proteome</keyword>
<feature type="DNA-binding region" description="H-T-H motif" evidence="3">
    <location>
        <begin position="86"/>
        <end position="105"/>
    </location>
</feature>
<dbReference type="SUPFAM" id="SSF48498">
    <property type="entry name" value="Tetracyclin repressor-like, C-terminal domain"/>
    <property type="match status" value="1"/>
</dbReference>
<dbReference type="PANTHER" id="PTHR30055:SF183">
    <property type="entry name" value="NUCLEOID OCCLUSION FACTOR SLMA"/>
    <property type="match status" value="1"/>
</dbReference>
<dbReference type="PANTHER" id="PTHR30055">
    <property type="entry name" value="HTH-TYPE TRANSCRIPTIONAL REGULATOR RUTR"/>
    <property type="match status" value="1"/>
</dbReference>
<evidence type="ECO:0000313" key="7">
    <source>
        <dbReference type="Proteomes" id="UP000183656"/>
    </source>
</evidence>
<keyword evidence="1" id="KW-0175">Coiled coil</keyword>
<protein>
    <submittedName>
        <fullName evidence="6">Transcriptional regulator, TetR family</fullName>
    </submittedName>
</protein>
<gene>
    <name evidence="6" type="ORF">SAMN04489707_102712</name>
</gene>
<evidence type="ECO:0000256" key="2">
    <source>
        <dbReference type="ARBA" id="ARBA00023125"/>
    </source>
</evidence>
<dbReference type="STRING" id="343013.SAMN04489707_102712"/>
<keyword evidence="2 3" id="KW-0238">DNA-binding</keyword>
<sequence>MGRSVVIRHGRCAAPWKTEGANPFQAPPGGCARIAAQPRSLMSDLSPESPSAAPAARKRPKPGERRVQILQALAAMLEQPGAERITTAALARQLDVSEAALYRHFASKAQMFEGLIEFIEQSVFTLAQQIVGREPLDPQQGNPEGAQQAARVVALLLQFGEKNPGMVRVMVGDALVLEHERLQARMNQFFERIESTLRQALRGAALARGSGTPSVDAQVGASVLTAFALGRLQRFARSGFRQLPTEHLQASLGLML</sequence>
<dbReference type="InterPro" id="IPR001647">
    <property type="entry name" value="HTH_TetR"/>
</dbReference>
<dbReference type="Pfam" id="PF22276">
    <property type="entry name" value="SlmA-like_C"/>
    <property type="match status" value="1"/>
</dbReference>
<feature type="region of interest" description="Disordered" evidence="4">
    <location>
        <begin position="41"/>
        <end position="64"/>
    </location>
</feature>
<reference evidence="6 7" key="1">
    <citation type="submission" date="2016-10" db="EMBL/GenBank/DDBJ databases">
        <authorList>
            <person name="de Groot N.N."/>
        </authorList>
    </citation>
    <scope>NUCLEOTIDE SEQUENCE [LARGE SCALE GENOMIC DNA]</scope>
    <source>
        <strain evidence="6 7">R-24608</strain>
    </source>
</reference>
<dbReference type="GO" id="GO:0003700">
    <property type="term" value="F:DNA-binding transcription factor activity"/>
    <property type="evidence" value="ECO:0007669"/>
    <property type="project" value="TreeGrafter"/>
</dbReference>
<evidence type="ECO:0000313" key="6">
    <source>
        <dbReference type="EMBL" id="SFU85261.1"/>
    </source>
</evidence>
<feature type="domain" description="HTH tetR-type" evidence="5">
    <location>
        <begin position="63"/>
        <end position="123"/>
    </location>
</feature>
<dbReference type="SUPFAM" id="SSF46689">
    <property type="entry name" value="Homeodomain-like"/>
    <property type="match status" value="1"/>
</dbReference>
<proteinExistence type="predicted"/>
<dbReference type="InterPro" id="IPR054580">
    <property type="entry name" value="SlmA-like_C"/>
</dbReference>
<dbReference type="PRINTS" id="PR00455">
    <property type="entry name" value="HTHTETR"/>
</dbReference>
<dbReference type="GO" id="GO:0000976">
    <property type="term" value="F:transcription cis-regulatory region binding"/>
    <property type="evidence" value="ECO:0007669"/>
    <property type="project" value="TreeGrafter"/>
</dbReference>
<dbReference type="Proteomes" id="UP000183656">
    <property type="component" value="Unassembled WGS sequence"/>
</dbReference>
<dbReference type="NCBIfam" id="NF007015">
    <property type="entry name" value="PRK09480.1"/>
    <property type="match status" value="1"/>
</dbReference>
<dbReference type="Gene3D" id="1.10.357.10">
    <property type="entry name" value="Tetracycline Repressor, domain 2"/>
    <property type="match status" value="1"/>
</dbReference>
<evidence type="ECO:0000256" key="1">
    <source>
        <dbReference type="ARBA" id="ARBA00023054"/>
    </source>
</evidence>
<dbReference type="InterPro" id="IPR009057">
    <property type="entry name" value="Homeodomain-like_sf"/>
</dbReference>
<dbReference type="PROSITE" id="PS50977">
    <property type="entry name" value="HTH_TETR_2"/>
    <property type="match status" value="1"/>
</dbReference>
<organism evidence="6 7">
    <name type="scientific">Paenacidovorax caeni</name>
    <dbReference type="NCBI Taxonomy" id="343013"/>
    <lineage>
        <taxon>Bacteria</taxon>
        <taxon>Pseudomonadati</taxon>
        <taxon>Pseudomonadota</taxon>
        <taxon>Betaproteobacteria</taxon>
        <taxon>Burkholderiales</taxon>
        <taxon>Comamonadaceae</taxon>
        <taxon>Paenacidovorax</taxon>
    </lineage>
</organism>
<evidence type="ECO:0000256" key="3">
    <source>
        <dbReference type="PROSITE-ProRule" id="PRU00335"/>
    </source>
</evidence>
<evidence type="ECO:0000259" key="5">
    <source>
        <dbReference type="PROSITE" id="PS50977"/>
    </source>
</evidence>